<dbReference type="Gene3D" id="1.20.1250.20">
    <property type="entry name" value="MFS general substrate transporter like domains"/>
    <property type="match status" value="1"/>
</dbReference>
<feature type="transmembrane region" description="Helical" evidence="6">
    <location>
        <begin position="88"/>
        <end position="107"/>
    </location>
</feature>
<evidence type="ECO:0000313" key="9">
    <source>
        <dbReference type="Proteomes" id="UP000214365"/>
    </source>
</evidence>
<feature type="transmembrane region" description="Helical" evidence="6">
    <location>
        <begin position="342"/>
        <end position="365"/>
    </location>
</feature>
<keyword evidence="4 6" id="KW-0472">Membrane</keyword>
<organism evidence="8 9">
    <name type="scientific">Talaromyces atroroseus</name>
    <dbReference type="NCBI Taxonomy" id="1441469"/>
    <lineage>
        <taxon>Eukaryota</taxon>
        <taxon>Fungi</taxon>
        <taxon>Dikarya</taxon>
        <taxon>Ascomycota</taxon>
        <taxon>Pezizomycotina</taxon>
        <taxon>Eurotiomycetes</taxon>
        <taxon>Eurotiomycetidae</taxon>
        <taxon>Eurotiales</taxon>
        <taxon>Trichocomaceae</taxon>
        <taxon>Talaromyces</taxon>
        <taxon>Talaromyces sect. Trachyspermi</taxon>
    </lineage>
</organism>
<dbReference type="RefSeq" id="XP_020117333.1">
    <property type="nucleotide sequence ID" value="XM_020262650.1"/>
</dbReference>
<proteinExistence type="predicted"/>
<feature type="region of interest" description="Disordered" evidence="5">
    <location>
        <begin position="239"/>
        <end position="263"/>
    </location>
</feature>
<feature type="transmembrane region" description="Helical" evidence="6">
    <location>
        <begin position="198"/>
        <end position="220"/>
    </location>
</feature>
<accession>A0A225A935</accession>
<keyword evidence="9" id="KW-1185">Reference proteome</keyword>
<dbReference type="SUPFAM" id="SSF103473">
    <property type="entry name" value="MFS general substrate transporter"/>
    <property type="match status" value="1"/>
</dbReference>
<evidence type="ECO:0000313" key="8">
    <source>
        <dbReference type="EMBL" id="OKL57212.1"/>
    </source>
</evidence>
<dbReference type="PANTHER" id="PTHR23502">
    <property type="entry name" value="MAJOR FACILITATOR SUPERFAMILY"/>
    <property type="match status" value="1"/>
</dbReference>
<feature type="transmembrane region" description="Helical" evidence="6">
    <location>
        <begin position="297"/>
        <end position="322"/>
    </location>
</feature>
<keyword evidence="3 6" id="KW-1133">Transmembrane helix</keyword>
<sequence length="526" mass="57720">MSQQQDRVPGTIHLVNTNAHDIVLHPQPSSDPEDPLNWSLKRKRWAASMVYIYLLGIGIATTVQYSVISNISDETGISVADLDTGTGLMFLFLGWGCLIWQPIALVFGRRGVLILSSLLSIGPMVWTVYSHSPGVWYLHRILLGVLAAPCESLPEIAMADICFAHERGLYIGIYALFLFGSNAIAPLLAGFITHGLGWRAAIWFGTIVLACTTVVIFFGLEETMYFRQTVEGIEEEDSVAENSLAGEKEEKSPVPRIGTPATTTTEPQKYVQKLKLFRNMAGRPSVKQMLVMMYRPLVIFLYFPNISSAGFLYGSNLSWYLVVNGTMSAVLSGEPYNFAANMAGLAYVSPLIRSFVGAIWTGWVGDKVALYLARRNGGIREPEHRLWILIGSALIGAAGFLLWRVGAARQINSVAIIVGTGMVMATVTAGGSVALAYGVDCFKEISGEAMMLIIVIRNTIGFGFSYGITPWLNAQGYVKTFVAVAMLSLGFTLTFLIFVFWGKSLRRTSAKKHWQYVQTLVVPGKH</sequence>
<evidence type="ECO:0000256" key="1">
    <source>
        <dbReference type="ARBA" id="ARBA00004141"/>
    </source>
</evidence>
<protein>
    <recommendedName>
        <fullName evidence="7">Major facilitator superfamily (MFS) profile domain-containing protein</fullName>
    </recommendedName>
</protein>
<evidence type="ECO:0000256" key="2">
    <source>
        <dbReference type="ARBA" id="ARBA00022692"/>
    </source>
</evidence>
<dbReference type="InterPro" id="IPR036259">
    <property type="entry name" value="MFS_trans_sf"/>
</dbReference>
<feature type="transmembrane region" description="Helical" evidence="6">
    <location>
        <begin position="449"/>
        <end position="468"/>
    </location>
</feature>
<evidence type="ECO:0000259" key="7">
    <source>
        <dbReference type="PROSITE" id="PS50850"/>
    </source>
</evidence>
<dbReference type="GO" id="GO:0022857">
    <property type="term" value="F:transmembrane transporter activity"/>
    <property type="evidence" value="ECO:0007669"/>
    <property type="project" value="InterPro"/>
</dbReference>
<feature type="domain" description="Major facilitator superfamily (MFS) profile" evidence="7">
    <location>
        <begin position="46"/>
        <end position="506"/>
    </location>
</feature>
<reference evidence="8 9" key="1">
    <citation type="submission" date="2015-06" db="EMBL/GenBank/DDBJ databases">
        <title>Talaromyces atroroseus IBT 11181 draft genome.</title>
        <authorList>
            <person name="Rasmussen K.B."/>
            <person name="Rasmussen S."/>
            <person name="Petersen B."/>
            <person name="Sicheritz-Ponten T."/>
            <person name="Mortensen U.H."/>
            <person name="Thrane U."/>
        </authorList>
    </citation>
    <scope>NUCLEOTIDE SEQUENCE [LARGE SCALE GENOMIC DNA]</scope>
    <source>
        <strain evidence="8 9">IBT 11181</strain>
    </source>
</reference>
<dbReference type="EMBL" id="LFMY01000012">
    <property type="protein sequence ID" value="OKL57212.1"/>
    <property type="molecule type" value="Genomic_DNA"/>
</dbReference>
<feature type="transmembrane region" description="Helical" evidence="6">
    <location>
        <begin position="386"/>
        <end position="405"/>
    </location>
</feature>
<gene>
    <name evidence="8" type="ORF">UA08_07368</name>
</gene>
<comment type="caution">
    <text evidence="8">The sequence shown here is derived from an EMBL/GenBank/DDBJ whole genome shotgun (WGS) entry which is preliminary data.</text>
</comment>
<feature type="transmembrane region" description="Helical" evidence="6">
    <location>
        <begin position="50"/>
        <end position="68"/>
    </location>
</feature>
<feature type="transmembrane region" description="Helical" evidence="6">
    <location>
        <begin position="480"/>
        <end position="502"/>
    </location>
</feature>
<dbReference type="PROSITE" id="PS50850">
    <property type="entry name" value="MFS"/>
    <property type="match status" value="1"/>
</dbReference>
<evidence type="ECO:0000256" key="4">
    <source>
        <dbReference type="ARBA" id="ARBA00023136"/>
    </source>
</evidence>
<evidence type="ECO:0000256" key="3">
    <source>
        <dbReference type="ARBA" id="ARBA00022989"/>
    </source>
</evidence>
<name>A0A225A935_TALAT</name>
<dbReference type="Pfam" id="PF07690">
    <property type="entry name" value="MFS_1"/>
    <property type="match status" value="1"/>
</dbReference>
<dbReference type="GeneID" id="31007124"/>
<evidence type="ECO:0000256" key="5">
    <source>
        <dbReference type="SAM" id="MobiDB-lite"/>
    </source>
</evidence>
<dbReference type="GO" id="GO:0005886">
    <property type="term" value="C:plasma membrane"/>
    <property type="evidence" value="ECO:0007669"/>
    <property type="project" value="TreeGrafter"/>
</dbReference>
<dbReference type="OrthoDB" id="5215911at2759"/>
<dbReference type="STRING" id="1441469.A0A225A935"/>
<feature type="transmembrane region" description="Helical" evidence="6">
    <location>
        <begin position="411"/>
        <end position="437"/>
    </location>
</feature>
<dbReference type="InterPro" id="IPR011701">
    <property type="entry name" value="MFS"/>
</dbReference>
<dbReference type="AlphaFoldDB" id="A0A225A935"/>
<keyword evidence="2 6" id="KW-0812">Transmembrane</keyword>
<feature type="transmembrane region" description="Helical" evidence="6">
    <location>
        <begin position="169"/>
        <end position="192"/>
    </location>
</feature>
<dbReference type="InterPro" id="IPR020846">
    <property type="entry name" value="MFS_dom"/>
</dbReference>
<evidence type="ECO:0000256" key="6">
    <source>
        <dbReference type="SAM" id="Phobius"/>
    </source>
</evidence>
<comment type="subcellular location">
    <subcellularLocation>
        <location evidence="1">Membrane</location>
        <topology evidence="1">Multi-pass membrane protein</topology>
    </subcellularLocation>
</comment>
<dbReference type="PANTHER" id="PTHR23502:SF30">
    <property type="entry name" value="TRANSPORTER, PUTATIVE (AFU_ORTHOLOGUE AFUA_8G04702)-RELATED"/>
    <property type="match status" value="1"/>
</dbReference>
<dbReference type="Proteomes" id="UP000214365">
    <property type="component" value="Unassembled WGS sequence"/>
</dbReference>